<dbReference type="GO" id="GO:0071770">
    <property type="term" value="P:DIM/DIP cell wall layer assembly"/>
    <property type="evidence" value="ECO:0007669"/>
    <property type="project" value="TreeGrafter"/>
</dbReference>
<dbReference type="Proteomes" id="UP000179214">
    <property type="component" value="Unassembled WGS sequence"/>
</dbReference>
<protein>
    <recommendedName>
        <fullName evidence="5">Methyltransferase</fullName>
    </recommendedName>
</protein>
<dbReference type="InterPro" id="IPR029063">
    <property type="entry name" value="SAM-dependent_MTases_sf"/>
</dbReference>
<reference evidence="3 4" key="1">
    <citation type="journal article" date="2016" name="Nat. Commun.">
        <title>Thousands of microbial genomes shed light on interconnected biogeochemical processes in an aquifer system.</title>
        <authorList>
            <person name="Anantharaman K."/>
            <person name="Brown C.T."/>
            <person name="Hug L.A."/>
            <person name="Sharon I."/>
            <person name="Castelle C.J."/>
            <person name="Probst A.J."/>
            <person name="Thomas B.C."/>
            <person name="Singh A."/>
            <person name="Wilkins M.J."/>
            <person name="Karaoz U."/>
            <person name="Brodie E.L."/>
            <person name="Williams K.H."/>
            <person name="Hubbard S.S."/>
            <person name="Banfield J.F."/>
        </authorList>
    </citation>
    <scope>NUCLEOTIDE SEQUENCE [LARGE SCALE GENOMIC DNA]</scope>
</reference>
<dbReference type="PANTHER" id="PTHR40048:SF1">
    <property type="entry name" value="RHAMNOSYL O-METHYLTRANSFERASE"/>
    <property type="match status" value="1"/>
</dbReference>
<dbReference type="Pfam" id="PF13578">
    <property type="entry name" value="Methyltransf_24"/>
    <property type="match status" value="1"/>
</dbReference>
<dbReference type="SUPFAM" id="SSF53335">
    <property type="entry name" value="S-adenosyl-L-methionine-dependent methyltransferases"/>
    <property type="match status" value="1"/>
</dbReference>
<gene>
    <name evidence="3" type="ORF">A3F47_01510</name>
</gene>
<dbReference type="GO" id="GO:0005886">
    <property type="term" value="C:plasma membrane"/>
    <property type="evidence" value="ECO:0007669"/>
    <property type="project" value="TreeGrafter"/>
</dbReference>
<dbReference type="AlphaFoldDB" id="A0A1G2I8A1"/>
<evidence type="ECO:0000256" key="1">
    <source>
        <dbReference type="ARBA" id="ARBA00022603"/>
    </source>
</evidence>
<evidence type="ECO:0000313" key="3">
    <source>
        <dbReference type="EMBL" id="OGZ70600.1"/>
    </source>
</evidence>
<dbReference type="GO" id="GO:0032259">
    <property type="term" value="P:methylation"/>
    <property type="evidence" value="ECO:0007669"/>
    <property type="project" value="UniProtKB-KW"/>
</dbReference>
<comment type="caution">
    <text evidence="3">The sequence shown here is derived from an EMBL/GenBank/DDBJ whole genome shotgun (WGS) entry which is preliminary data.</text>
</comment>
<evidence type="ECO:0008006" key="5">
    <source>
        <dbReference type="Google" id="ProtNLM"/>
    </source>
</evidence>
<proteinExistence type="predicted"/>
<keyword evidence="1" id="KW-0489">Methyltransferase</keyword>
<organism evidence="3 4">
    <name type="scientific">Candidatus Staskawiczbacteria bacterium RIFCSPHIGHO2_12_FULL_38_11</name>
    <dbReference type="NCBI Taxonomy" id="1802209"/>
    <lineage>
        <taxon>Bacteria</taxon>
        <taxon>Candidatus Staskawicziibacteriota</taxon>
    </lineage>
</organism>
<dbReference type="GO" id="GO:0008168">
    <property type="term" value="F:methyltransferase activity"/>
    <property type="evidence" value="ECO:0007669"/>
    <property type="project" value="UniProtKB-KW"/>
</dbReference>
<evidence type="ECO:0000313" key="4">
    <source>
        <dbReference type="Proteomes" id="UP000179214"/>
    </source>
</evidence>
<evidence type="ECO:0000256" key="2">
    <source>
        <dbReference type="ARBA" id="ARBA00022679"/>
    </source>
</evidence>
<dbReference type="PANTHER" id="PTHR40048">
    <property type="entry name" value="RHAMNOSYL O-METHYLTRANSFERASE"/>
    <property type="match status" value="1"/>
</dbReference>
<accession>A0A1G2I8A1</accession>
<dbReference type="EMBL" id="MHOV01000007">
    <property type="protein sequence ID" value="OGZ70600.1"/>
    <property type="molecule type" value="Genomic_DNA"/>
</dbReference>
<dbReference type="Gene3D" id="3.40.50.150">
    <property type="entry name" value="Vaccinia Virus protein VP39"/>
    <property type="match status" value="1"/>
</dbReference>
<sequence length="220" mass="24787">MSNYPSYKKQFDLLNATEKETLGKMPHLEKIDGWLLLIEAVKLFDLSKQITSPSPIICEIGTWKGKSAYIFASAIKGGKGVLYCVDPFNGDGDNASKDTYLKEIKKLHITPIQNFKMTMNKYALGQYIKILPMLSGKARKKFNESRIDLLFIDGNHEYESVKNDYELWAPLIPSGGVIVLHDVGAIHVDGPKRVFEEYILNNPMWKNTSIVGEMAIATKI</sequence>
<name>A0A1G2I8A1_9BACT</name>
<keyword evidence="2" id="KW-0808">Transferase</keyword>